<dbReference type="InterPro" id="IPR050706">
    <property type="entry name" value="Cyclic-di-GMP_PDE-like"/>
</dbReference>
<reference evidence="2" key="1">
    <citation type="submission" date="2017-01" db="EMBL/GenBank/DDBJ databases">
        <title>Complete nucleotide sequence of an IncP-2 blaVIM-2-harboring megaplasmid from Pseudomonas aeruginosa.</title>
        <authorList>
            <person name="Botelho J."/>
            <person name="Grosso F."/>
            <person name="Mabrouk A."/>
            <person name="Peixe L."/>
        </authorList>
    </citation>
    <scope>NUCLEOTIDE SEQUENCE</scope>
    <source>
        <strain evidence="2">FFUP_PS_37</strain>
        <plasmid evidence="2">pJB37</plasmid>
    </source>
</reference>
<organism evidence="2">
    <name type="scientific">Pseudomonas aeruginosa</name>
    <dbReference type="NCBI Taxonomy" id="287"/>
    <lineage>
        <taxon>Bacteria</taxon>
        <taxon>Pseudomonadati</taxon>
        <taxon>Pseudomonadota</taxon>
        <taxon>Gammaproteobacteria</taxon>
        <taxon>Pseudomonadales</taxon>
        <taxon>Pseudomonadaceae</taxon>
        <taxon>Pseudomonas</taxon>
    </lineage>
</organism>
<dbReference type="InterPro" id="IPR035919">
    <property type="entry name" value="EAL_sf"/>
</dbReference>
<dbReference type="PANTHER" id="PTHR33121:SF70">
    <property type="entry name" value="SIGNALING PROTEIN YKOW"/>
    <property type="match status" value="1"/>
</dbReference>
<dbReference type="Proteomes" id="UP000644192">
    <property type="component" value="Unassembled WGS sequence"/>
</dbReference>
<dbReference type="PANTHER" id="PTHR33121">
    <property type="entry name" value="CYCLIC DI-GMP PHOSPHODIESTERASE PDEF"/>
    <property type="match status" value="1"/>
</dbReference>
<geneLocation type="plasmid" evidence="2">
    <name>pJB37</name>
</geneLocation>
<gene>
    <name evidence="3" type="ORF">GUL26_26875</name>
</gene>
<dbReference type="PROSITE" id="PS50883">
    <property type="entry name" value="EAL"/>
    <property type="match status" value="1"/>
</dbReference>
<dbReference type="CDD" id="cd01948">
    <property type="entry name" value="EAL"/>
    <property type="match status" value="1"/>
</dbReference>
<sequence>MMISRPRSIAVGACAGPGLELALVVQPVMHLGSRHPSAIAYECLLRVVEGTQLAAPARLIASAEADGSIVDLDRWVVSQAARIAGAFPNVHLWVNASQISVSDIRFIEHAISEFDRHGVTSRMTFEITESADGDACKIVKGLERLNLKAMPVMLDDMRDGFAKRQLLMNRAVTGCKLSRRTTRDIAESPAVRGEVEKLVRDCRAAGKRVVLEGIEDAAELEIARALEIEFCQGFYFGRPALPEYLFG</sequence>
<evidence type="ECO:0000259" key="1">
    <source>
        <dbReference type="PROSITE" id="PS50883"/>
    </source>
</evidence>
<evidence type="ECO:0000313" key="3">
    <source>
        <dbReference type="EMBL" id="MZZ15892.1"/>
    </source>
</evidence>
<dbReference type="AlphaFoldDB" id="A0A1V0M5Q1"/>
<feature type="domain" description="EAL" evidence="1">
    <location>
        <begin position="1"/>
        <end position="247"/>
    </location>
</feature>
<dbReference type="SMART" id="SM00052">
    <property type="entry name" value="EAL"/>
    <property type="match status" value="1"/>
</dbReference>
<evidence type="ECO:0000313" key="2">
    <source>
        <dbReference type="EMBL" id="ARD70223.1"/>
    </source>
</evidence>
<keyword evidence="2" id="KW-0614">Plasmid</keyword>
<dbReference type="SUPFAM" id="SSF141868">
    <property type="entry name" value="EAL domain-like"/>
    <property type="match status" value="1"/>
</dbReference>
<dbReference type="Gene3D" id="3.20.20.450">
    <property type="entry name" value="EAL domain"/>
    <property type="match status" value="1"/>
</dbReference>
<proteinExistence type="predicted"/>
<dbReference type="EMBL" id="KY494864">
    <property type="protein sequence ID" value="ARD70223.1"/>
    <property type="molecule type" value="Genomic_DNA"/>
</dbReference>
<dbReference type="EMBL" id="WXZT01000024">
    <property type="protein sequence ID" value="MZZ15892.1"/>
    <property type="molecule type" value="Genomic_DNA"/>
</dbReference>
<accession>A0A1V0M5Q1</accession>
<reference evidence="3" key="2">
    <citation type="submission" date="2020-01" db="EMBL/GenBank/DDBJ databases">
        <title>Bacteria Cultured from War Wounds Associated with the Conflict in Eastern Ukraine.</title>
        <authorList>
            <person name="Snesrud E."/>
            <person name="Galac M.R."/>
            <person name="Mc Gann P."/>
            <person name="Valentine K."/>
            <person name="Viacheslav K."/>
        </authorList>
    </citation>
    <scope>NUCLEOTIDE SEQUENCE</scope>
    <source>
        <strain evidence="3">VNMU148</strain>
    </source>
</reference>
<dbReference type="GO" id="GO:0071111">
    <property type="term" value="F:cyclic-guanylate-specific phosphodiesterase activity"/>
    <property type="evidence" value="ECO:0007669"/>
    <property type="project" value="InterPro"/>
</dbReference>
<protein>
    <submittedName>
        <fullName evidence="3">EAL domain-containing protein</fullName>
    </submittedName>
</protein>
<dbReference type="Pfam" id="PF00563">
    <property type="entry name" value="EAL"/>
    <property type="match status" value="1"/>
</dbReference>
<dbReference type="InterPro" id="IPR001633">
    <property type="entry name" value="EAL_dom"/>
</dbReference>
<name>A0A1V0M5Q1_PSEAI</name>
<dbReference type="RefSeq" id="WP_010792540.1">
    <property type="nucleotide sequence ID" value="NZ_CAADPS010000204.1"/>
</dbReference>